<dbReference type="EMBL" id="CP051205">
    <property type="protein sequence ID" value="QJB32202.1"/>
    <property type="molecule type" value="Genomic_DNA"/>
</dbReference>
<dbReference type="KEGG" id="coy:HF329_13045"/>
<evidence type="ECO:0000313" key="1">
    <source>
        <dbReference type="EMBL" id="QJB32202.1"/>
    </source>
</evidence>
<sequence>MMIFKFYCDEQLVVSLSQQEIGFIPAVGDRFRFNDTSNDWWLVVERRCTLHFDKEQGRHAGVMRIELAGDFVE</sequence>
<evidence type="ECO:0008006" key="3">
    <source>
        <dbReference type="Google" id="ProtNLM"/>
    </source>
</evidence>
<protein>
    <recommendedName>
        <fullName evidence="3">DUF5348 domain-containing protein</fullName>
    </recommendedName>
</protein>
<evidence type="ECO:0000313" key="2">
    <source>
        <dbReference type="Proteomes" id="UP000502421"/>
    </source>
</evidence>
<name>A0AAE6ZHX8_9BACT</name>
<dbReference type="AlphaFoldDB" id="A0AAE6ZHX8"/>
<dbReference type="Proteomes" id="UP000502421">
    <property type="component" value="Chromosome"/>
</dbReference>
<proteinExistence type="predicted"/>
<gene>
    <name evidence="1" type="ORF">HF329_13045</name>
</gene>
<organism evidence="1 2">
    <name type="scientific">Chitinophaga oryzae</name>
    <dbReference type="NCBI Taxonomy" id="2725414"/>
    <lineage>
        <taxon>Bacteria</taxon>
        <taxon>Pseudomonadati</taxon>
        <taxon>Bacteroidota</taxon>
        <taxon>Chitinophagia</taxon>
        <taxon>Chitinophagales</taxon>
        <taxon>Chitinophagaceae</taxon>
        <taxon>Chitinophaga</taxon>
    </lineage>
</organism>
<dbReference type="RefSeq" id="WP_168804452.1">
    <property type="nucleotide sequence ID" value="NZ_CP051205.1"/>
</dbReference>
<accession>A0AAE6ZHX8</accession>
<reference evidence="2" key="1">
    <citation type="submission" date="2020-04" db="EMBL/GenBank/DDBJ databases">
        <authorList>
            <person name="Kittiwongwattana C."/>
        </authorList>
    </citation>
    <scope>NUCLEOTIDE SEQUENCE [LARGE SCALE GENOMIC DNA]</scope>
    <source>
        <strain evidence="2">1310</strain>
    </source>
</reference>